<gene>
    <name evidence="7" type="ORF">J2792_000085</name>
</gene>
<comment type="caution">
    <text evidence="7">The sequence shown here is derived from an EMBL/GenBank/DDBJ whole genome shotgun (WGS) entry which is preliminary data.</text>
</comment>
<evidence type="ECO:0000259" key="6">
    <source>
        <dbReference type="Pfam" id="PF05433"/>
    </source>
</evidence>
<feature type="chain" id="PRO_5046353147" description="17 kDa surface antigen" evidence="5">
    <location>
        <begin position="23"/>
        <end position="118"/>
    </location>
</feature>
<evidence type="ECO:0000256" key="3">
    <source>
        <dbReference type="ARBA" id="ARBA00015281"/>
    </source>
</evidence>
<dbReference type="Proteomes" id="UP001184150">
    <property type="component" value="Unassembled WGS sequence"/>
</dbReference>
<reference evidence="7 8" key="1">
    <citation type="submission" date="2023-07" db="EMBL/GenBank/DDBJ databases">
        <title>Sorghum-associated microbial communities from plants grown in Nebraska, USA.</title>
        <authorList>
            <person name="Schachtman D."/>
        </authorList>
    </citation>
    <scope>NUCLEOTIDE SEQUENCE [LARGE SCALE GENOMIC DNA]</scope>
    <source>
        <strain evidence="7 8">DS1027</strain>
    </source>
</reference>
<sequence>MKKTILAAVMAAIVLPAAPAMADPGHGRGHGWGRYDDRGRYREPRPIGANERIWRGRDGRYYCKRSNGTTGLIIGAAGGALVGRAIDTRGDRTMGTLLGAVGGGLLGREIDRGGARCR</sequence>
<dbReference type="InterPro" id="IPR008816">
    <property type="entry name" value="Gly_zipper_2TM_dom"/>
</dbReference>
<keyword evidence="8" id="KW-1185">Reference proteome</keyword>
<name>A0ABU1MFY4_9SPHN</name>
<dbReference type="EMBL" id="JAVDRD010000001">
    <property type="protein sequence ID" value="MDR6509245.1"/>
    <property type="molecule type" value="Genomic_DNA"/>
</dbReference>
<organism evidence="7 8">
    <name type="scientific">Novosphingobium capsulatum</name>
    <dbReference type="NCBI Taxonomy" id="13688"/>
    <lineage>
        <taxon>Bacteria</taxon>
        <taxon>Pseudomonadati</taxon>
        <taxon>Pseudomonadota</taxon>
        <taxon>Alphaproteobacteria</taxon>
        <taxon>Sphingomonadales</taxon>
        <taxon>Sphingomonadaceae</taxon>
        <taxon>Novosphingobium</taxon>
    </lineage>
</organism>
<dbReference type="RefSeq" id="WP_022675988.1">
    <property type="nucleotide sequence ID" value="NZ_CP140000.1"/>
</dbReference>
<evidence type="ECO:0000256" key="2">
    <source>
        <dbReference type="ARBA" id="ARBA00008681"/>
    </source>
</evidence>
<proteinExistence type="inferred from homology"/>
<comment type="subcellular location">
    <subcellularLocation>
        <location evidence="1">Cell outer membrane</location>
        <topology evidence="1">Lipid-anchor</topology>
    </subcellularLocation>
</comment>
<keyword evidence="4" id="KW-0449">Lipoprotein</keyword>
<evidence type="ECO:0000313" key="8">
    <source>
        <dbReference type="Proteomes" id="UP001184150"/>
    </source>
</evidence>
<evidence type="ECO:0000313" key="7">
    <source>
        <dbReference type="EMBL" id="MDR6509245.1"/>
    </source>
</evidence>
<comment type="similarity">
    <text evidence="2">Belongs to the rickettsiale 17 kDa surface antigen family.</text>
</comment>
<keyword evidence="5" id="KW-0732">Signal</keyword>
<evidence type="ECO:0000256" key="5">
    <source>
        <dbReference type="SAM" id="SignalP"/>
    </source>
</evidence>
<feature type="domain" description="Glycine zipper 2TM" evidence="6">
    <location>
        <begin position="71"/>
        <end position="110"/>
    </location>
</feature>
<dbReference type="Pfam" id="PF05433">
    <property type="entry name" value="Rick_17kDa_Anti"/>
    <property type="match status" value="1"/>
</dbReference>
<evidence type="ECO:0000256" key="1">
    <source>
        <dbReference type="ARBA" id="ARBA00004459"/>
    </source>
</evidence>
<feature type="signal peptide" evidence="5">
    <location>
        <begin position="1"/>
        <end position="22"/>
    </location>
</feature>
<protein>
    <recommendedName>
        <fullName evidence="3">17 kDa surface antigen</fullName>
    </recommendedName>
</protein>
<evidence type="ECO:0000256" key="4">
    <source>
        <dbReference type="ARBA" id="ARBA00023288"/>
    </source>
</evidence>
<accession>A0ABU1MFY4</accession>